<keyword evidence="4" id="KW-0804">Transcription</keyword>
<sequence length="207" mass="24199">MDHELWSHQNKNSHEFSSSTISTELSLISSSFQSTCKHGGLISRTHHYSSAFNSMRNNRMKTWKPNGRNLKNKVRQYWSCSTSLELYDNPWKIKKALTTSDLGKLNRLLFGAELLENLMLPVLDADAQRDAESGMGTPIRVWDVDTMSMHLLILKRWASFKNYVLIGKWNHDFVRRRELKKGDEIGLQWDSYRHCFNFSVLKRIDQC</sequence>
<keyword evidence="3" id="KW-0238">DNA-binding</keyword>
<comment type="caution">
    <text evidence="6">The sequence shown here is derived from an EMBL/GenBank/DDBJ whole genome shotgun (WGS) entry which is preliminary data.</text>
</comment>
<comment type="subcellular location">
    <subcellularLocation>
        <location evidence="1">Nucleus</location>
    </subcellularLocation>
</comment>
<keyword evidence="2" id="KW-0805">Transcription regulation</keyword>
<proteinExistence type="predicted"/>
<dbReference type="AlphaFoldDB" id="A0AAN9P949"/>
<keyword evidence="5" id="KW-0539">Nucleus</keyword>
<reference evidence="6 7" key="1">
    <citation type="submission" date="2024-01" db="EMBL/GenBank/DDBJ databases">
        <title>The genomes of 5 underutilized Papilionoideae crops provide insights into root nodulation and disease resistanc.</title>
        <authorList>
            <person name="Yuan L."/>
        </authorList>
    </citation>
    <scope>NUCLEOTIDE SEQUENCE [LARGE SCALE GENOMIC DNA]</scope>
    <source>
        <strain evidence="6">ZHUSHIDOU_FW_LH</strain>
        <tissue evidence="6">Leaf</tissue>
    </source>
</reference>
<dbReference type="GO" id="GO:0003677">
    <property type="term" value="F:DNA binding"/>
    <property type="evidence" value="ECO:0007669"/>
    <property type="project" value="UniProtKB-KW"/>
</dbReference>
<dbReference type="Gene3D" id="2.40.330.10">
    <property type="entry name" value="DNA-binding pseudobarrel domain"/>
    <property type="match status" value="1"/>
</dbReference>
<dbReference type="EMBL" id="JAYWIO010000001">
    <property type="protein sequence ID" value="KAK7290015.1"/>
    <property type="molecule type" value="Genomic_DNA"/>
</dbReference>
<dbReference type="InterPro" id="IPR015300">
    <property type="entry name" value="DNA-bd_pseudobarrel_sf"/>
</dbReference>
<dbReference type="InterPro" id="IPR003340">
    <property type="entry name" value="B3_DNA-bd"/>
</dbReference>
<dbReference type="InterPro" id="IPR051442">
    <property type="entry name" value="B3_domain"/>
</dbReference>
<dbReference type="PANTHER" id="PTHR34269">
    <property type="entry name" value="TRANSCRIPTION FACTOR B3-DOMAIN FAMILY-RELATED"/>
    <property type="match status" value="1"/>
</dbReference>
<keyword evidence="7" id="KW-1185">Reference proteome</keyword>
<dbReference type="PANTHER" id="PTHR34269:SF11">
    <property type="entry name" value="B3 DOMAIN PROTEIN"/>
    <property type="match status" value="1"/>
</dbReference>
<evidence type="ECO:0000256" key="4">
    <source>
        <dbReference type="ARBA" id="ARBA00023163"/>
    </source>
</evidence>
<protein>
    <submittedName>
        <fullName evidence="6">Uncharacterized protein</fullName>
    </submittedName>
</protein>
<accession>A0AAN9P949</accession>
<evidence type="ECO:0000256" key="5">
    <source>
        <dbReference type="ARBA" id="ARBA00023242"/>
    </source>
</evidence>
<evidence type="ECO:0000313" key="7">
    <source>
        <dbReference type="Proteomes" id="UP001372338"/>
    </source>
</evidence>
<dbReference type="Proteomes" id="UP001372338">
    <property type="component" value="Unassembled WGS sequence"/>
</dbReference>
<evidence type="ECO:0000256" key="2">
    <source>
        <dbReference type="ARBA" id="ARBA00023015"/>
    </source>
</evidence>
<organism evidence="6 7">
    <name type="scientific">Crotalaria pallida</name>
    <name type="common">Smooth rattlebox</name>
    <name type="synonym">Crotalaria striata</name>
    <dbReference type="NCBI Taxonomy" id="3830"/>
    <lineage>
        <taxon>Eukaryota</taxon>
        <taxon>Viridiplantae</taxon>
        <taxon>Streptophyta</taxon>
        <taxon>Embryophyta</taxon>
        <taxon>Tracheophyta</taxon>
        <taxon>Spermatophyta</taxon>
        <taxon>Magnoliopsida</taxon>
        <taxon>eudicotyledons</taxon>
        <taxon>Gunneridae</taxon>
        <taxon>Pentapetalae</taxon>
        <taxon>rosids</taxon>
        <taxon>fabids</taxon>
        <taxon>Fabales</taxon>
        <taxon>Fabaceae</taxon>
        <taxon>Papilionoideae</taxon>
        <taxon>50 kb inversion clade</taxon>
        <taxon>genistoids sensu lato</taxon>
        <taxon>core genistoids</taxon>
        <taxon>Crotalarieae</taxon>
        <taxon>Crotalaria</taxon>
    </lineage>
</organism>
<name>A0AAN9P949_CROPI</name>
<dbReference type="GO" id="GO:0005634">
    <property type="term" value="C:nucleus"/>
    <property type="evidence" value="ECO:0007669"/>
    <property type="project" value="UniProtKB-SubCell"/>
</dbReference>
<evidence type="ECO:0000313" key="6">
    <source>
        <dbReference type="EMBL" id="KAK7290015.1"/>
    </source>
</evidence>
<dbReference type="CDD" id="cd10017">
    <property type="entry name" value="B3_DNA"/>
    <property type="match status" value="1"/>
</dbReference>
<gene>
    <name evidence="6" type="ORF">RIF29_04120</name>
</gene>
<evidence type="ECO:0000256" key="1">
    <source>
        <dbReference type="ARBA" id="ARBA00004123"/>
    </source>
</evidence>
<evidence type="ECO:0000256" key="3">
    <source>
        <dbReference type="ARBA" id="ARBA00023125"/>
    </source>
</evidence>
<dbReference type="SUPFAM" id="SSF101936">
    <property type="entry name" value="DNA-binding pseudobarrel domain"/>
    <property type="match status" value="1"/>
</dbReference>